<comment type="caution">
    <text evidence="1">The sequence shown here is derived from an EMBL/GenBank/DDBJ whole genome shotgun (WGS) entry which is preliminary data.</text>
</comment>
<evidence type="ECO:0000313" key="2">
    <source>
        <dbReference type="Proteomes" id="UP000499080"/>
    </source>
</evidence>
<protein>
    <submittedName>
        <fullName evidence="1">Uncharacterized protein</fullName>
    </submittedName>
</protein>
<dbReference type="AlphaFoldDB" id="A0A4Y2LGN1"/>
<sequence length="119" mass="13641">MHFGKLFDDQPLAVIFFKLIDIISETPETNIQQRRRLNLLPSKTEGSLGDPSSNVFLIILTQRTMRKRYFQNFLSVRLANSWSHDGPLVASMICLNTSLERCVITSDQAMLAERILNKD</sequence>
<evidence type="ECO:0000313" key="1">
    <source>
        <dbReference type="EMBL" id="GBN13320.1"/>
    </source>
</evidence>
<keyword evidence="2" id="KW-1185">Reference proteome</keyword>
<name>A0A4Y2LGN1_ARAVE</name>
<dbReference type="EMBL" id="BGPR01005771">
    <property type="protein sequence ID" value="GBN13320.1"/>
    <property type="molecule type" value="Genomic_DNA"/>
</dbReference>
<reference evidence="1 2" key="1">
    <citation type="journal article" date="2019" name="Sci. Rep.">
        <title>Orb-weaving spider Araneus ventricosus genome elucidates the spidroin gene catalogue.</title>
        <authorList>
            <person name="Kono N."/>
            <person name="Nakamura H."/>
            <person name="Ohtoshi R."/>
            <person name="Moran D.A.P."/>
            <person name="Shinohara A."/>
            <person name="Yoshida Y."/>
            <person name="Fujiwara M."/>
            <person name="Mori M."/>
            <person name="Tomita M."/>
            <person name="Arakawa K."/>
        </authorList>
    </citation>
    <scope>NUCLEOTIDE SEQUENCE [LARGE SCALE GENOMIC DNA]</scope>
</reference>
<accession>A0A4Y2LGN1</accession>
<gene>
    <name evidence="1" type="ORF">AVEN_88426_1</name>
</gene>
<proteinExistence type="predicted"/>
<dbReference type="Proteomes" id="UP000499080">
    <property type="component" value="Unassembled WGS sequence"/>
</dbReference>
<organism evidence="1 2">
    <name type="scientific">Araneus ventricosus</name>
    <name type="common">Orbweaver spider</name>
    <name type="synonym">Epeira ventricosa</name>
    <dbReference type="NCBI Taxonomy" id="182803"/>
    <lineage>
        <taxon>Eukaryota</taxon>
        <taxon>Metazoa</taxon>
        <taxon>Ecdysozoa</taxon>
        <taxon>Arthropoda</taxon>
        <taxon>Chelicerata</taxon>
        <taxon>Arachnida</taxon>
        <taxon>Araneae</taxon>
        <taxon>Araneomorphae</taxon>
        <taxon>Entelegynae</taxon>
        <taxon>Araneoidea</taxon>
        <taxon>Araneidae</taxon>
        <taxon>Araneus</taxon>
    </lineage>
</organism>